<feature type="coiled-coil region" evidence="1">
    <location>
        <begin position="1150"/>
        <end position="1181"/>
    </location>
</feature>
<reference evidence="2 3" key="1">
    <citation type="submission" date="2014-05" db="EMBL/GenBank/DDBJ databases">
        <authorList>
            <person name="Rizzardi K."/>
            <person name="Winiecka-Krusnell J."/>
            <person name="Ramliden M."/>
            <person name="Alm E."/>
            <person name="Andersson S."/>
            <person name="Byfors S."/>
        </authorList>
    </citation>
    <scope>NUCLEOTIDE SEQUENCE [LARGE SCALE GENOMIC DNA]</scope>
    <source>
        <strain evidence="2 3">LEGN</strain>
    </source>
</reference>
<dbReference type="OrthoDB" id="5630180at2"/>
<feature type="coiled-coil region" evidence="1">
    <location>
        <begin position="76"/>
        <end position="132"/>
    </location>
</feature>
<name>A0A0A2ST73_9GAMM</name>
<evidence type="ECO:0000256" key="1">
    <source>
        <dbReference type="SAM" id="Coils"/>
    </source>
</evidence>
<dbReference type="RefSeq" id="WP_052117661.1">
    <property type="nucleotide sequence ID" value="NZ_JNCF01000048.1"/>
</dbReference>
<dbReference type="Proteomes" id="UP000054422">
    <property type="component" value="Unassembled WGS sequence"/>
</dbReference>
<gene>
    <name evidence="2" type="ORF">EP47_10610</name>
</gene>
<keyword evidence="3" id="KW-1185">Reference proteome</keyword>
<protein>
    <submittedName>
        <fullName evidence="2">Uncharacterized protein</fullName>
    </submittedName>
</protein>
<keyword evidence="1" id="KW-0175">Coiled coil</keyword>
<evidence type="ECO:0000313" key="2">
    <source>
        <dbReference type="EMBL" id="KGP62669.1"/>
    </source>
</evidence>
<evidence type="ECO:0000313" key="3">
    <source>
        <dbReference type="Proteomes" id="UP000054422"/>
    </source>
</evidence>
<dbReference type="EMBL" id="JNCF01000048">
    <property type="protein sequence ID" value="KGP62669.1"/>
    <property type="molecule type" value="Genomic_DNA"/>
</dbReference>
<proteinExistence type="predicted"/>
<accession>A0A0A2ST73</accession>
<dbReference type="STRING" id="1498499.EP47_10610"/>
<comment type="caution">
    <text evidence="2">The sequence shown here is derived from an EMBL/GenBank/DDBJ whole genome shotgun (WGS) entry which is preliminary data.</text>
</comment>
<sequence>MTKYAGEVATLFSYLEITQLDAYIKTLGISDVKILYAEVLPQIKDLERRKQIKQILTEYEKQILAEGKQQVLAIELSKTDTMAERLQKVYENLTKKALFALKNDEIRKLVLARATDDELFILEQKIKSLKDEQLIAIQQAIDEVNNKRVLNPQKPAEWLKQHANLQWNVGIWEKIVKNTNKANLEISSRPVIKPPESAPIVKKGLLSQMGDGIKTVVRGTVTSLASLVKWAIVSPFKGYATAVGAVWKAITPKRGKDQGLGSWVALNAATLIFSLPLGTVGSIITIPAEYLKPITKLIGEGFKYLYGKFKTPNKSYELKITEQEADRLKVIAQSGADETSAKTALTVVGEQTARTPEQIRSAIMTRFGMVLASQVVSGTQTEQHGSIGSVIGSLVALGDTNVEKNSLFRAVRSANPGGTSPFKIKDGDHAFGIGGEPEMVTSFERSLMSKLVDSPHAFEAYGLQFTKEERNQIAAYHNNQKRSENLINIMQHVCGEWGGYEKIPGKDDYRKLGPEEFEKGQKKYQAKLNLAGKALQKGCLDLKDGEALYFETGLEGHAMQLVIKREGNQFKLSTYDSSGALENTTNKGSLVGLLKLSRMGSRGMRKNALSFKVSEERLNSAEGLAYLTHLIHSKSYAGWAETHIEGNVRHTSMEERDQMGDSIMGRIRRAFALNDQAYVYQRYIERFSSLAPEDAPPQFEELLQRPQNTGNCYAKKAQSNELYELGKSTYKKVRLAMLLEQRAALLSEICGDKKGEQAFVDAEYIPMLKGLDPEYLSPLELHEASMRLTEINEPPSNQYYQNYFNSLLDLKEQLEKAPENDDNDLAIRRIEQKIANHAKALYFYLKSAGRDGEIKEYFVPEVYKDDSFSWDGYVLPFKEDDEGNILPKALNRLSEHATALAWKASLQVLNHQIQKLSVNERHIHSPDQRLEHASHWRASGKVTLKDLENANIVSFVTGFARNEDTKIEINIGRTRKEIDKATFFRLVVANKEALTNPRVMGLLDALRNSKPEIEKKYIQEVYPVQRQAFIEKLTTNIEQVALNINATIRRLEQDQEKVKTLMVPCQKNIDHLNEEISKEQALLGEGNKSVKLQNLEARAQLLTQEVEELNALKISVSNKLLTLRGNNVEKAKAELILAKLKNNDPELNTMNAVSRAFKEAMNELEEVRKQLISRVREFEVDDVEQQSNHRLQGLRVFREKIISNYLGTNPGYRIIDELAMGRMGTEKQRNLDLYSQTPDKREEFYKQGKNTFLKGSVFQDIQSLNQKFKGQITGGIERRVLLSTDTYAPNSLDTMSSGNSIYASIEEQAKTITRPPISSTIKTEWMKEMFAIWLRHEDKEKLYSLQKKSNSEIAIKEAFRSFLHQKANIKFAALKETGFPIDLSTQDLGWKTITEDEMVKYRKIQHKASSTIAERFKSVFSEPKQTIERESAPSVQLTSSDLIAIHDPSVGAQEFNAPVDIEFVPLYMDTVIDGSTLDFLRENPTPLLPTELTLEKCNEYYQSVNNYLEKLKGHQGLENKDQRIMEFCHSVAANILILPFSPDAKLVTDFSTSMLARYRDEKGSFDKLFMKLENTQRAQILTNLIQLNLAQIPNTVGSKIKVDSKFYSTIKHWERLIIPKDKAMSERIAALEPGGSILADNSLIESVDSSIQYSPIGLEGILEGQTGQQIALTDYGKQKQDNQDEEFTGLRKLADRLGMRNGDKILAHQFMQFYDEKMLLSSDGLNSTAGRELFIRAFIDAFVNATDTEKKELLQHIELIQFDPEQVKTCKLMVSHEIFLEEVLYHASILDPKAFKGAEKSQQREVALGQSIAFIKDCTDPTQKDGLKRLFGFAKEINFITLQIESARANGAPQTEIDKLYAKLICSNLAYQLMYDQTPEDTLLGIGKNFEITREMALAQTNINKEQNHIIQFSKDLRDPEKAGAFEKEFKGYAEARKFNNMMVSLHGKPSSFSVPGFISLGGINSLDTLHGAIYIGANKMGYMPAHIQSNIALEILSIHRLPFKPKDGGYLYTEDKKIKASITPQKDGSLIIQRELKTIDGKDITLQYIPSEKMEQALPISLRRRVNADHFFIDKEGAIHAFSADFTPVLKVSKDNGIWSGKLLDKNKTITSIVLNNELDLIKDLSKIFPPEEMIAVDEDTVYVPSISKFIIKDETSPNYFIADSKTDRSSRKYFEVTRKEAQFCKKY</sequence>
<organism evidence="2 3">
    <name type="scientific">Legionella norrlandica</name>
    <dbReference type="NCBI Taxonomy" id="1498499"/>
    <lineage>
        <taxon>Bacteria</taxon>
        <taxon>Pseudomonadati</taxon>
        <taxon>Pseudomonadota</taxon>
        <taxon>Gammaproteobacteria</taxon>
        <taxon>Legionellales</taxon>
        <taxon>Legionellaceae</taxon>
        <taxon>Legionella</taxon>
    </lineage>
</organism>